<dbReference type="AlphaFoldDB" id="A0A2A9M5H9"/>
<feature type="region of interest" description="Disordered" evidence="1">
    <location>
        <begin position="647"/>
        <end position="680"/>
    </location>
</feature>
<feature type="region of interest" description="Disordered" evidence="1">
    <location>
        <begin position="35"/>
        <end position="77"/>
    </location>
</feature>
<dbReference type="RefSeq" id="XP_029216463.1">
    <property type="nucleotide sequence ID" value="XM_029360487.1"/>
</dbReference>
<dbReference type="InterPro" id="IPR013897">
    <property type="entry name" value="Duc1"/>
</dbReference>
<dbReference type="VEuPathDB" id="ToxoDB:BESB_017720"/>
<evidence type="ECO:0000256" key="1">
    <source>
        <dbReference type="SAM" id="MobiDB-lite"/>
    </source>
</evidence>
<evidence type="ECO:0000313" key="3">
    <source>
        <dbReference type="EMBL" id="PFH32454.1"/>
    </source>
</evidence>
<organism evidence="3 4">
    <name type="scientific">Besnoitia besnoiti</name>
    <name type="common">Apicomplexan protozoan</name>
    <dbReference type="NCBI Taxonomy" id="94643"/>
    <lineage>
        <taxon>Eukaryota</taxon>
        <taxon>Sar</taxon>
        <taxon>Alveolata</taxon>
        <taxon>Apicomplexa</taxon>
        <taxon>Conoidasida</taxon>
        <taxon>Coccidia</taxon>
        <taxon>Eucoccidiorida</taxon>
        <taxon>Eimeriorina</taxon>
        <taxon>Sarcocystidae</taxon>
        <taxon>Besnoitia</taxon>
    </lineage>
</organism>
<feature type="region of interest" description="Disordered" evidence="1">
    <location>
        <begin position="107"/>
        <end position="170"/>
    </location>
</feature>
<comment type="caution">
    <text evidence="3">The sequence shown here is derived from an EMBL/GenBank/DDBJ whole genome shotgun (WGS) entry which is preliminary data.</text>
</comment>
<feature type="region of interest" description="Disordered" evidence="1">
    <location>
        <begin position="410"/>
        <end position="464"/>
    </location>
</feature>
<sequence>MEQAYITLTSYLRNAPLAASLSDPLAACSRLPAEADKHPDVSRGAPPCVNRGDFGDGGWQRPPLSQADGPHGGERREGDAMEALNRSASTLSDTLWAFHEKMKQQWSQLQLTDDSTPALTRGTSGEEKEDAGPGAAKDLAGGCGSPHAADAWSRSAANGSSPTDGLASPLRENGFLSAAAYPRRPASLPPAGDTECPVQDLDSRSGSPASARRDGFSKHPARSSAAARCLAAAAAPSGEDNLALGLAPLPPAWSSRDPAGVQATGGRAAHSPQSAWASAAAAATAAQAAAIATHSLAEAYRQLRKENRKTLVAFRKLRVAGGLQLALCFLGMILRPWSPPHDSAGEETLSHSALWWVYMTVFLFTAWYLYGISEPSTAWEERQAQETLERLRQHQESAALLQVDAVRTPAGAPATRAAREVLLKPEEAGDPRRERRRSSAQSSVYAIPGQQDVPQPADAPPPPVETWPQRPVLLRATEEAWIVDRVNALAQRHKSKRWKNTHVKNSHDLPAIRYPSAPLLFMRKELADPTQAVHRFENPFFRGVVVIRVAAVGESPGGATYTDSKKRCMQACVQGQFLQPHRVGEVLTGQVFSHALKSLPPRWMVSLGMKVVKRLTNTLKEDITSEHPYFLTPAVCVAQTVHVAHAPKSISKSESGESRRGANGTKAAGDAPSFTSERNGHGNFYIAPPDVMNPMIEEDTRLLGGPFASGGVSSETRKNMMGEKKLLKELVFSPDYIYTFDFFQNIFYPSSYEFDLGISRIDLSPFLNRQPIELMALLDDSFIRDERPTEGGITANNASKQENSEDEDVSKWQPPPGSWKFLWRYQLWHEKLLLH</sequence>
<reference evidence="3 4" key="1">
    <citation type="submission" date="2017-09" db="EMBL/GenBank/DDBJ databases">
        <title>Genome sequencing of Besnoitia besnoiti strain Bb-Ger1.</title>
        <authorList>
            <person name="Schares G."/>
            <person name="Venepally P."/>
            <person name="Lorenzi H.A."/>
        </authorList>
    </citation>
    <scope>NUCLEOTIDE SEQUENCE [LARGE SCALE GENOMIC DNA]</scope>
    <source>
        <strain evidence="3 4">Bb-Ger1</strain>
    </source>
</reference>
<protein>
    <recommendedName>
        <fullName evidence="2">Domain of unknown function at the cortex 1 domain-containing protein</fullName>
    </recommendedName>
</protein>
<dbReference type="KEGG" id="bbes:BESB_017720"/>
<dbReference type="PANTHER" id="PTHR34826:SF2">
    <property type="entry name" value="UPF0590 PROTEIN C409.17C"/>
    <property type="match status" value="1"/>
</dbReference>
<dbReference type="Proteomes" id="UP000224006">
    <property type="component" value="Chromosome X"/>
</dbReference>
<evidence type="ECO:0000313" key="4">
    <source>
        <dbReference type="Proteomes" id="UP000224006"/>
    </source>
</evidence>
<feature type="region of interest" description="Disordered" evidence="1">
    <location>
        <begin position="788"/>
        <end position="813"/>
    </location>
</feature>
<dbReference type="EMBL" id="NWUJ01000011">
    <property type="protein sequence ID" value="PFH32454.1"/>
    <property type="molecule type" value="Genomic_DNA"/>
</dbReference>
<name>A0A2A9M5H9_BESBE</name>
<keyword evidence="4" id="KW-1185">Reference proteome</keyword>
<accession>A0A2A9M5H9</accession>
<feature type="compositionally biased region" description="Basic and acidic residues" evidence="1">
    <location>
        <begin position="417"/>
        <end position="433"/>
    </location>
</feature>
<evidence type="ECO:0000259" key="2">
    <source>
        <dbReference type="Pfam" id="PF08588"/>
    </source>
</evidence>
<dbReference type="GeneID" id="40306833"/>
<dbReference type="Pfam" id="PF08588">
    <property type="entry name" value="Duc1"/>
    <property type="match status" value="1"/>
</dbReference>
<feature type="domain" description="Domain of unknown function at the cortex 1" evidence="2">
    <location>
        <begin position="532"/>
        <end position="776"/>
    </location>
</feature>
<dbReference type="OrthoDB" id="329699at2759"/>
<dbReference type="PANTHER" id="PTHR34826">
    <property type="entry name" value="UPF0590 PROTEIN C409.17C"/>
    <property type="match status" value="1"/>
</dbReference>
<feature type="region of interest" description="Disordered" evidence="1">
    <location>
        <begin position="182"/>
        <end position="220"/>
    </location>
</feature>
<feature type="compositionally biased region" description="Polar residues" evidence="1">
    <location>
        <begin position="107"/>
        <end position="123"/>
    </location>
</feature>
<gene>
    <name evidence="3" type="ORF">BESB_017720</name>
</gene>
<proteinExistence type="predicted"/>